<sequence>MVEILDQRFDARAIRIGNVAANFLIRSTKSHRLHHRCRWPEDFAQRKRSMVREDGTGGTGGIGDVDDSIMSTSNYDGKQASDRISFGERDLLLFAESGEVVTKEQ</sequence>
<gene>
    <name evidence="2" type="ORF">WA026_007003</name>
</gene>
<evidence type="ECO:0000256" key="1">
    <source>
        <dbReference type="SAM" id="MobiDB-lite"/>
    </source>
</evidence>
<evidence type="ECO:0000313" key="3">
    <source>
        <dbReference type="Proteomes" id="UP001431783"/>
    </source>
</evidence>
<dbReference type="EMBL" id="JARQZJ010000123">
    <property type="protein sequence ID" value="KAK9889629.1"/>
    <property type="molecule type" value="Genomic_DNA"/>
</dbReference>
<protein>
    <submittedName>
        <fullName evidence="2">Uncharacterized protein</fullName>
    </submittedName>
</protein>
<comment type="caution">
    <text evidence="2">The sequence shown here is derived from an EMBL/GenBank/DDBJ whole genome shotgun (WGS) entry which is preliminary data.</text>
</comment>
<keyword evidence="3" id="KW-1185">Reference proteome</keyword>
<dbReference type="AlphaFoldDB" id="A0AAW1V912"/>
<proteinExistence type="predicted"/>
<reference evidence="2 3" key="1">
    <citation type="submission" date="2023-03" db="EMBL/GenBank/DDBJ databases">
        <title>Genome insight into feeding habits of ladybird beetles.</title>
        <authorList>
            <person name="Li H.-S."/>
            <person name="Huang Y.-H."/>
            <person name="Pang H."/>
        </authorList>
    </citation>
    <scope>NUCLEOTIDE SEQUENCE [LARGE SCALE GENOMIC DNA]</scope>
    <source>
        <strain evidence="2">SYSU_2023b</strain>
        <tissue evidence="2">Whole body</tissue>
    </source>
</reference>
<feature type="region of interest" description="Disordered" evidence="1">
    <location>
        <begin position="49"/>
        <end position="81"/>
    </location>
</feature>
<dbReference type="Proteomes" id="UP001431783">
    <property type="component" value="Unassembled WGS sequence"/>
</dbReference>
<accession>A0AAW1V912</accession>
<organism evidence="2 3">
    <name type="scientific">Henosepilachna vigintioctopunctata</name>
    <dbReference type="NCBI Taxonomy" id="420089"/>
    <lineage>
        <taxon>Eukaryota</taxon>
        <taxon>Metazoa</taxon>
        <taxon>Ecdysozoa</taxon>
        <taxon>Arthropoda</taxon>
        <taxon>Hexapoda</taxon>
        <taxon>Insecta</taxon>
        <taxon>Pterygota</taxon>
        <taxon>Neoptera</taxon>
        <taxon>Endopterygota</taxon>
        <taxon>Coleoptera</taxon>
        <taxon>Polyphaga</taxon>
        <taxon>Cucujiformia</taxon>
        <taxon>Coccinelloidea</taxon>
        <taxon>Coccinellidae</taxon>
        <taxon>Epilachninae</taxon>
        <taxon>Epilachnini</taxon>
        <taxon>Henosepilachna</taxon>
    </lineage>
</organism>
<evidence type="ECO:0000313" key="2">
    <source>
        <dbReference type="EMBL" id="KAK9889629.1"/>
    </source>
</evidence>
<name>A0AAW1V912_9CUCU</name>